<dbReference type="AlphaFoldDB" id="A0A367IJ86"/>
<feature type="non-terminal residue" evidence="4">
    <location>
        <position position="62"/>
    </location>
</feature>
<feature type="domain" description="C2H2-type" evidence="3">
    <location>
        <begin position="7"/>
        <end position="35"/>
    </location>
</feature>
<accession>A0A367IJ86</accession>
<protein>
    <recommendedName>
        <fullName evidence="3">C2H2-type domain-containing protein</fullName>
    </recommendedName>
</protein>
<dbReference type="InterPro" id="IPR013087">
    <property type="entry name" value="Znf_C2H2_type"/>
</dbReference>
<name>A0A367IJ86_RHIAZ</name>
<keyword evidence="1" id="KW-0863">Zinc-finger</keyword>
<sequence>HKEDNGFQCPKCKSKLKNPSTFSKHIKDQHNGTCKPISKNKHKRTRDQTGSEEDSGSDEESS</sequence>
<keyword evidence="1" id="KW-0479">Metal-binding</keyword>
<evidence type="ECO:0000313" key="4">
    <source>
        <dbReference type="EMBL" id="RCH77747.1"/>
    </source>
</evidence>
<proteinExistence type="predicted"/>
<dbReference type="PROSITE" id="PS50157">
    <property type="entry name" value="ZINC_FINGER_C2H2_2"/>
    <property type="match status" value="1"/>
</dbReference>
<keyword evidence="5" id="KW-1185">Reference proteome</keyword>
<reference evidence="4 5" key="1">
    <citation type="journal article" date="2018" name="G3 (Bethesda)">
        <title>Phylogenetic and Phylogenomic Definition of Rhizopus Species.</title>
        <authorList>
            <person name="Gryganskyi A.P."/>
            <person name="Golan J."/>
            <person name="Dolatabadi S."/>
            <person name="Mondo S."/>
            <person name="Robb S."/>
            <person name="Idnurm A."/>
            <person name="Muszewska A."/>
            <person name="Steczkiewicz K."/>
            <person name="Masonjones S."/>
            <person name="Liao H.L."/>
            <person name="Gajdeczka M.T."/>
            <person name="Anike F."/>
            <person name="Vuek A."/>
            <person name="Anishchenko I.M."/>
            <person name="Voigt K."/>
            <person name="de Hoog G.S."/>
            <person name="Smith M.E."/>
            <person name="Heitman J."/>
            <person name="Vilgalys R."/>
            <person name="Stajich J.E."/>
        </authorList>
    </citation>
    <scope>NUCLEOTIDE SEQUENCE [LARGE SCALE GENOMIC DNA]</scope>
    <source>
        <strain evidence="4 5">CBS 357.93</strain>
    </source>
</reference>
<feature type="compositionally biased region" description="Acidic residues" evidence="2">
    <location>
        <begin position="50"/>
        <end position="62"/>
    </location>
</feature>
<dbReference type="EMBL" id="PJQL01005693">
    <property type="protein sequence ID" value="RCH77747.1"/>
    <property type="molecule type" value="Genomic_DNA"/>
</dbReference>
<evidence type="ECO:0000259" key="3">
    <source>
        <dbReference type="PROSITE" id="PS50157"/>
    </source>
</evidence>
<comment type="caution">
    <text evidence="4">The sequence shown here is derived from an EMBL/GenBank/DDBJ whole genome shotgun (WGS) entry which is preliminary data.</text>
</comment>
<gene>
    <name evidence="4" type="ORF">CU097_001512</name>
</gene>
<dbReference type="GO" id="GO:0008270">
    <property type="term" value="F:zinc ion binding"/>
    <property type="evidence" value="ECO:0007669"/>
    <property type="project" value="UniProtKB-KW"/>
</dbReference>
<organism evidence="4 5">
    <name type="scientific">Rhizopus azygosporus</name>
    <name type="common">Rhizopus microsporus var. azygosporus</name>
    <dbReference type="NCBI Taxonomy" id="86630"/>
    <lineage>
        <taxon>Eukaryota</taxon>
        <taxon>Fungi</taxon>
        <taxon>Fungi incertae sedis</taxon>
        <taxon>Mucoromycota</taxon>
        <taxon>Mucoromycotina</taxon>
        <taxon>Mucoromycetes</taxon>
        <taxon>Mucorales</taxon>
        <taxon>Mucorineae</taxon>
        <taxon>Rhizopodaceae</taxon>
        <taxon>Rhizopus</taxon>
    </lineage>
</organism>
<feature type="region of interest" description="Disordered" evidence="2">
    <location>
        <begin position="1"/>
        <end position="62"/>
    </location>
</feature>
<evidence type="ECO:0000256" key="2">
    <source>
        <dbReference type="SAM" id="MobiDB-lite"/>
    </source>
</evidence>
<dbReference type="Proteomes" id="UP000252139">
    <property type="component" value="Unassembled WGS sequence"/>
</dbReference>
<evidence type="ECO:0000313" key="5">
    <source>
        <dbReference type="Proteomes" id="UP000252139"/>
    </source>
</evidence>
<dbReference type="PROSITE" id="PS00028">
    <property type="entry name" value="ZINC_FINGER_C2H2_1"/>
    <property type="match status" value="1"/>
</dbReference>
<evidence type="ECO:0000256" key="1">
    <source>
        <dbReference type="PROSITE-ProRule" id="PRU00042"/>
    </source>
</evidence>
<keyword evidence="1" id="KW-0862">Zinc</keyword>
<feature type="non-terminal residue" evidence="4">
    <location>
        <position position="1"/>
    </location>
</feature>